<dbReference type="EMBL" id="JANBVN010000008">
    <property type="protein sequence ID" value="KAJ9164866.1"/>
    <property type="molecule type" value="Genomic_DNA"/>
</dbReference>
<evidence type="ECO:0000256" key="1">
    <source>
        <dbReference type="SAM" id="MobiDB-lite"/>
    </source>
</evidence>
<comment type="caution">
    <text evidence="2">The sequence shown here is derived from an EMBL/GenBank/DDBJ whole genome shotgun (WGS) entry which is preliminary data.</text>
</comment>
<dbReference type="AlphaFoldDB" id="A0AA38VTG5"/>
<feature type="compositionally biased region" description="Basic and acidic residues" evidence="1">
    <location>
        <begin position="170"/>
        <end position="187"/>
    </location>
</feature>
<accession>A0AA38VTG5</accession>
<evidence type="ECO:0000313" key="2">
    <source>
        <dbReference type="EMBL" id="KAJ9164866.1"/>
    </source>
</evidence>
<feature type="region of interest" description="Disordered" evidence="1">
    <location>
        <begin position="161"/>
        <end position="187"/>
    </location>
</feature>
<dbReference type="PANTHER" id="PTHR38846:SF1">
    <property type="entry name" value="C3H1-TYPE DOMAIN-CONTAINING PROTEIN"/>
    <property type="match status" value="1"/>
</dbReference>
<sequence length="187" mass="20913">MVNKTKQKKQKRKEKKEKKGAEAVAHQAADQPTTPTSTQASKSPCVVSSQAAHTSAPTQAANAPTPDDPIPPFSGLLISKPNSANFNVVDAWDDYFGEGTLDDWARLCRDLGLEGDFSSKNKCKKAMKGVWINIWDFLRTPNKENVRRFESEAALSSYTMKKSSRKYPRHMIDKDRVRREGKEKGKA</sequence>
<feature type="compositionally biased region" description="Basic residues" evidence="1">
    <location>
        <begin position="1"/>
        <end position="18"/>
    </location>
</feature>
<gene>
    <name evidence="2" type="ORF">NKR19_g940</name>
</gene>
<dbReference type="PANTHER" id="PTHR38846">
    <property type="entry name" value="C3H1-TYPE DOMAIN-CONTAINING PROTEIN"/>
    <property type="match status" value="1"/>
</dbReference>
<proteinExistence type="predicted"/>
<evidence type="ECO:0000313" key="3">
    <source>
        <dbReference type="Proteomes" id="UP001174691"/>
    </source>
</evidence>
<reference evidence="2" key="1">
    <citation type="submission" date="2022-07" db="EMBL/GenBank/DDBJ databases">
        <title>Fungi with potential for degradation of polypropylene.</title>
        <authorList>
            <person name="Gostincar C."/>
        </authorList>
    </citation>
    <scope>NUCLEOTIDE SEQUENCE</scope>
    <source>
        <strain evidence="2">EXF-13287</strain>
    </source>
</reference>
<feature type="region of interest" description="Disordered" evidence="1">
    <location>
        <begin position="1"/>
        <end position="75"/>
    </location>
</feature>
<keyword evidence="3" id="KW-1185">Reference proteome</keyword>
<dbReference type="Proteomes" id="UP001174691">
    <property type="component" value="Unassembled WGS sequence"/>
</dbReference>
<name>A0AA38VTG5_9PEZI</name>
<feature type="compositionally biased region" description="Polar residues" evidence="1">
    <location>
        <begin position="30"/>
        <end position="62"/>
    </location>
</feature>
<organism evidence="2 3">
    <name type="scientific">Coniochaeta hoffmannii</name>
    <dbReference type="NCBI Taxonomy" id="91930"/>
    <lineage>
        <taxon>Eukaryota</taxon>
        <taxon>Fungi</taxon>
        <taxon>Dikarya</taxon>
        <taxon>Ascomycota</taxon>
        <taxon>Pezizomycotina</taxon>
        <taxon>Sordariomycetes</taxon>
        <taxon>Sordariomycetidae</taxon>
        <taxon>Coniochaetales</taxon>
        <taxon>Coniochaetaceae</taxon>
        <taxon>Coniochaeta</taxon>
    </lineage>
</organism>
<protein>
    <submittedName>
        <fullName evidence="2">Uncharacterized protein</fullName>
    </submittedName>
</protein>